<dbReference type="NCBIfam" id="TIGR00778">
    <property type="entry name" value="ahpD_dom"/>
    <property type="match status" value="1"/>
</dbReference>
<dbReference type="InterPro" id="IPR029032">
    <property type="entry name" value="AhpD-like"/>
</dbReference>
<organism evidence="2 3">
    <name type="scientific">Pseudoxanthomonas daejeonensis</name>
    <dbReference type="NCBI Taxonomy" id="266062"/>
    <lineage>
        <taxon>Bacteria</taxon>
        <taxon>Pseudomonadati</taxon>
        <taxon>Pseudomonadota</taxon>
        <taxon>Gammaproteobacteria</taxon>
        <taxon>Lysobacterales</taxon>
        <taxon>Lysobacteraceae</taxon>
        <taxon>Pseudoxanthomonas</taxon>
    </lineage>
</organism>
<feature type="domain" description="Carboxymuconolactone decarboxylase-like" evidence="1">
    <location>
        <begin position="12"/>
        <end position="94"/>
    </location>
</feature>
<dbReference type="RefSeq" id="WP_162409222.1">
    <property type="nucleotide sequence ID" value="NZ_CP093331.1"/>
</dbReference>
<dbReference type="Gene3D" id="1.20.1290.10">
    <property type="entry name" value="AhpD-like"/>
    <property type="match status" value="1"/>
</dbReference>
<dbReference type="SUPFAM" id="SSF69118">
    <property type="entry name" value="AhpD-like"/>
    <property type="match status" value="1"/>
</dbReference>
<evidence type="ECO:0000259" key="1">
    <source>
        <dbReference type="Pfam" id="PF02627"/>
    </source>
</evidence>
<reference evidence="2 3" key="1">
    <citation type="submission" date="2017-10" db="EMBL/GenBank/DDBJ databases">
        <title>Whole genome sequencing of members of genus Pseudoxanthomonas.</title>
        <authorList>
            <person name="Kumar S."/>
            <person name="Bansal K."/>
            <person name="Kaur A."/>
            <person name="Patil P."/>
            <person name="Sharma S."/>
            <person name="Patil P.B."/>
        </authorList>
    </citation>
    <scope>NUCLEOTIDE SEQUENCE [LARGE SCALE GENOMIC DNA]</scope>
    <source>
        <strain evidence="2 3">DSM 17801</strain>
    </source>
</reference>
<name>A0ABQ6Z8Y4_9GAMM</name>
<dbReference type="InterPro" id="IPR004675">
    <property type="entry name" value="AhpD_core"/>
</dbReference>
<sequence>MKARMEYWKAAPAPYKAMMALEAYLHESGLGAPLLHMVKLRASQINGCAYCIDMHWKDARAAGESEQRLYGLDAWREAGYYTDRERAALAWTEAMTKVTEGHVPDEVFEATRGHFTDKELADLAWAVAAINAWNRVAIAFRSEAGSYRPARS</sequence>
<dbReference type="InterPro" id="IPR003779">
    <property type="entry name" value="CMD-like"/>
</dbReference>
<dbReference type="Proteomes" id="UP000788419">
    <property type="component" value="Unassembled WGS sequence"/>
</dbReference>
<comment type="caution">
    <text evidence="2">The sequence shown here is derived from an EMBL/GenBank/DDBJ whole genome shotgun (WGS) entry which is preliminary data.</text>
</comment>
<protein>
    <submittedName>
        <fullName evidence="2">Carboxymuconolactone decarboxylase</fullName>
    </submittedName>
</protein>
<evidence type="ECO:0000313" key="3">
    <source>
        <dbReference type="Proteomes" id="UP000788419"/>
    </source>
</evidence>
<dbReference type="PANTHER" id="PTHR34846:SF10">
    <property type="entry name" value="CYTOPLASMIC PROTEIN"/>
    <property type="match status" value="1"/>
</dbReference>
<gene>
    <name evidence="2" type="ORF">CSC65_05435</name>
</gene>
<proteinExistence type="predicted"/>
<accession>A0ABQ6Z8Y4</accession>
<dbReference type="Pfam" id="PF02627">
    <property type="entry name" value="CMD"/>
    <property type="match status" value="1"/>
</dbReference>
<keyword evidence="3" id="KW-1185">Reference proteome</keyword>
<evidence type="ECO:0000313" key="2">
    <source>
        <dbReference type="EMBL" id="KAF1695941.1"/>
    </source>
</evidence>
<dbReference type="PANTHER" id="PTHR34846">
    <property type="entry name" value="4-CARBOXYMUCONOLACTONE DECARBOXYLASE FAMILY PROTEIN (AFU_ORTHOLOGUE AFUA_6G11590)"/>
    <property type="match status" value="1"/>
</dbReference>
<dbReference type="EMBL" id="PDWN01000004">
    <property type="protein sequence ID" value="KAF1695941.1"/>
    <property type="molecule type" value="Genomic_DNA"/>
</dbReference>